<comment type="subcellular location">
    <subcellularLocation>
        <location evidence="1">Cell membrane</location>
        <topology evidence="1">Multi-pass membrane protein</topology>
    </subcellularLocation>
</comment>
<feature type="transmembrane region" description="Helical" evidence="6">
    <location>
        <begin position="21"/>
        <end position="44"/>
    </location>
</feature>
<feature type="transmembrane region" description="Helical" evidence="6">
    <location>
        <begin position="420"/>
        <end position="443"/>
    </location>
</feature>
<dbReference type="Pfam" id="PF02687">
    <property type="entry name" value="FtsX"/>
    <property type="match status" value="2"/>
</dbReference>
<keyword evidence="4 6" id="KW-1133">Transmembrane helix</keyword>
<dbReference type="EMBL" id="JAZHOG010000002">
    <property type="protein sequence ID" value="MEJ8566706.1"/>
    <property type="molecule type" value="Genomic_DNA"/>
</dbReference>
<feature type="transmembrane region" description="Helical" evidence="6">
    <location>
        <begin position="795"/>
        <end position="821"/>
    </location>
</feature>
<dbReference type="InterPro" id="IPR003838">
    <property type="entry name" value="ABC3_permease_C"/>
</dbReference>
<evidence type="ECO:0000256" key="3">
    <source>
        <dbReference type="ARBA" id="ARBA00022692"/>
    </source>
</evidence>
<dbReference type="AlphaFoldDB" id="A0AAW9RG18"/>
<comment type="caution">
    <text evidence="8">The sequence shown here is derived from an EMBL/GenBank/DDBJ whole genome shotgun (WGS) entry which is preliminary data.</text>
</comment>
<dbReference type="RefSeq" id="WP_354694028.1">
    <property type="nucleotide sequence ID" value="NZ_JAZHOG010000002.1"/>
</dbReference>
<dbReference type="GO" id="GO:0005886">
    <property type="term" value="C:plasma membrane"/>
    <property type="evidence" value="ECO:0007669"/>
    <property type="project" value="UniProtKB-SubCell"/>
</dbReference>
<dbReference type="Proteomes" id="UP001359886">
    <property type="component" value="Unassembled WGS sequence"/>
</dbReference>
<dbReference type="InterPro" id="IPR038766">
    <property type="entry name" value="Membrane_comp_ABC_pdt"/>
</dbReference>
<accession>A0AAW9RG18</accession>
<proteinExistence type="predicted"/>
<name>A0AAW9RG18_9GAMM</name>
<keyword evidence="3 6" id="KW-0812">Transmembrane</keyword>
<sequence>MTFRGGNLRLALRLLVRDWRAGELTVLAAALLVAVSALTAVAFLTDRVGQAVALRAAESLAADLRVSSAQPISTEYLERARAAGLQTAEIASMPSVVFAGEANTLAGILAAGPGYPLRGELRTSGQLLGPVRTEAGLPAPGEAWASPRLLARLGSDTGTEIEVGAALLRVTRVLDHRPDEGFRFADLAPTLLINRADLDATQLVQPGSRVRWRMLFAGTRDEVEPFKSRLESWLGDGERLADIEDTNPQIRSAMDRAGRFLNLASLISVLLAAVAVAMAARRYSHRHRDRIALMKCMGASRGDVTVSSLVQLLVLALAGGLVGSLAGYLAQHGLAWLMQDLIGSALPQPGLRPATLGIVTAVSILAGFALPDLMQMSKTPPLRVLRHDLGPPPLRYTAAMLTAVGAIIALLLWMVRDLNLVLAIVAGAAVTFVLLGLAGAGLVRGLQRLRGAAGVSWRYGLANLSRRGRESVVQVVAFGLGLMVLLLLTSVRNDLMDTWRQGLPAHAPNQFLINIQPHEVDPMAAFLTGRGLEAPRFVPLVRARMTTINGEDVTQIRFEDPEGDEWARRDANLSWAGELQPDNRIVAGSFWNGIPSEPEVSVEKDFAAELGLGLGDVLGFDVAGESVSARVTSFRTVEWDSFSPNFFMVFSPGTLDEYPATYITSLYVNDAQRHIVLDLMRAFPSVTAIDLDAALAQVRDVMDKAALAIQAVFVFTLLAGLTVLWAAVQATRDERRYESAMLRTFGATRRRVLAGVAAEFIAIGLLAGVLASTGAALAGYLLATQLFELDYGFSALLWLAGPVAGMLLVGLSGMAATWRVVTHAPVSVLRSA</sequence>
<dbReference type="PANTHER" id="PTHR30287">
    <property type="entry name" value="MEMBRANE COMPONENT OF PREDICTED ABC SUPERFAMILY METABOLITE UPTAKE TRANSPORTER"/>
    <property type="match status" value="1"/>
</dbReference>
<protein>
    <submittedName>
        <fullName evidence="8">FtsX-like permease family protein</fullName>
    </submittedName>
</protein>
<organism evidence="8 9">
    <name type="scientific">Elongatibacter sediminis</name>
    <dbReference type="NCBI Taxonomy" id="3119006"/>
    <lineage>
        <taxon>Bacteria</taxon>
        <taxon>Pseudomonadati</taxon>
        <taxon>Pseudomonadota</taxon>
        <taxon>Gammaproteobacteria</taxon>
        <taxon>Chromatiales</taxon>
        <taxon>Wenzhouxiangellaceae</taxon>
        <taxon>Elongatibacter</taxon>
    </lineage>
</organism>
<feature type="transmembrane region" description="Helical" evidence="6">
    <location>
        <begin position="260"/>
        <end position="283"/>
    </location>
</feature>
<dbReference type="PANTHER" id="PTHR30287:SF1">
    <property type="entry name" value="INNER MEMBRANE PROTEIN"/>
    <property type="match status" value="1"/>
</dbReference>
<evidence type="ECO:0000256" key="2">
    <source>
        <dbReference type="ARBA" id="ARBA00022475"/>
    </source>
</evidence>
<feature type="transmembrane region" description="Helical" evidence="6">
    <location>
        <begin position="707"/>
        <end position="731"/>
    </location>
</feature>
<evidence type="ECO:0000313" key="9">
    <source>
        <dbReference type="Proteomes" id="UP001359886"/>
    </source>
</evidence>
<evidence type="ECO:0000313" key="8">
    <source>
        <dbReference type="EMBL" id="MEJ8566706.1"/>
    </source>
</evidence>
<keyword evidence="2" id="KW-1003">Cell membrane</keyword>
<feature type="transmembrane region" description="Helical" evidence="6">
    <location>
        <begin position="394"/>
        <end position="414"/>
    </location>
</feature>
<feature type="transmembrane region" description="Helical" evidence="6">
    <location>
        <begin position="752"/>
        <end position="783"/>
    </location>
</feature>
<feature type="domain" description="ABC3 transporter permease C-terminal" evidence="7">
    <location>
        <begin position="263"/>
        <end position="368"/>
    </location>
</feature>
<evidence type="ECO:0000259" key="7">
    <source>
        <dbReference type="Pfam" id="PF02687"/>
    </source>
</evidence>
<reference evidence="8 9" key="1">
    <citation type="submission" date="2024-02" db="EMBL/GenBank/DDBJ databases">
        <title>A novel Wenzhouxiangellaceae bacterium, isolated from coastal sediments.</title>
        <authorList>
            <person name="Du Z.-J."/>
            <person name="Ye Y.-Q."/>
            <person name="Zhang X.-Y."/>
        </authorList>
    </citation>
    <scope>NUCLEOTIDE SEQUENCE [LARGE SCALE GENOMIC DNA]</scope>
    <source>
        <strain evidence="8 9">CH-27</strain>
    </source>
</reference>
<feature type="transmembrane region" description="Helical" evidence="6">
    <location>
        <begin position="350"/>
        <end position="373"/>
    </location>
</feature>
<evidence type="ECO:0000256" key="4">
    <source>
        <dbReference type="ARBA" id="ARBA00022989"/>
    </source>
</evidence>
<keyword evidence="5 6" id="KW-0472">Membrane</keyword>
<keyword evidence="9" id="KW-1185">Reference proteome</keyword>
<evidence type="ECO:0000256" key="6">
    <source>
        <dbReference type="SAM" id="Phobius"/>
    </source>
</evidence>
<gene>
    <name evidence="8" type="ORF">V3330_03610</name>
</gene>
<feature type="transmembrane region" description="Helical" evidence="6">
    <location>
        <begin position="304"/>
        <end position="330"/>
    </location>
</feature>
<feature type="transmembrane region" description="Helical" evidence="6">
    <location>
        <begin position="472"/>
        <end position="491"/>
    </location>
</feature>
<evidence type="ECO:0000256" key="5">
    <source>
        <dbReference type="ARBA" id="ARBA00023136"/>
    </source>
</evidence>
<evidence type="ECO:0000256" key="1">
    <source>
        <dbReference type="ARBA" id="ARBA00004651"/>
    </source>
</evidence>
<feature type="domain" description="ABC3 transporter permease C-terminal" evidence="7">
    <location>
        <begin position="712"/>
        <end position="824"/>
    </location>
</feature>